<proteinExistence type="predicted"/>
<accession>A0A9W9G1Z8</accession>
<dbReference type="Proteomes" id="UP001149074">
    <property type="component" value="Unassembled WGS sequence"/>
</dbReference>
<comment type="caution">
    <text evidence="1">The sequence shown here is derived from an EMBL/GenBank/DDBJ whole genome shotgun (WGS) entry which is preliminary data.</text>
</comment>
<keyword evidence="2" id="KW-1185">Reference proteome</keyword>
<reference evidence="1" key="2">
    <citation type="journal article" date="2023" name="IMA Fungus">
        <title>Comparative genomic study of the Penicillium genus elucidates a diverse pangenome and 15 lateral gene transfer events.</title>
        <authorList>
            <person name="Petersen C."/>
            <person name="Sorensen T."/>
            <person name="Nielsen M.R."/>
            <person name="Sondergaard T.E."/>
            <person name="Sorensen J.L."/>
            <person name="Fitzpatrick D.A."/>
            <person name="Frisvad J.C."/>
            <person name="Nielsen K.L."/>
        </authorList>
    </citation>
    <scope>NUCLEOTIDE SEQUENCE</scope>
    <source>
        <strain evidence="1">IBT 30761</strain>
    </source>
</reference>
<name>A0A9W9G1Z8_9EURO</name>
<evidence type="ECO:0000313" key="2">
    <source>
        <dbReference type="Proteomes" id="UP001149074"/>
    </source>
</evidence>
<reference evidence="1" key="1">
    <citation type="submission" date="2022-11" db="EMBL/GenBank/DDBJ databases">
        <authorList>
            <person name="Petersen C."/>
        </authorList>
    </citation>
    <scope>NUCLEOTIDE SEQUENCE</scope>
    <source>
        <strain evidence="1">IBT 30761</strain>
    </source>
</reference>
<dbReference type="RefSeq" id="XP_056478721.1">
    <property type="nucleotide sequence ID" value="XM_056613680.1"/>
</dbReference>
<protein>
    <submittedName>
        <fullName evidence="1">Uncharacterized protein</fullName>
    </submittedName>
</protein>
<dbReference type="GeneID" id="81352659"/>
<gene>
    <name evidence="1" type="ORF">N7532_001186</name>
</gene>
<evidence type="ECO:0000313" key="1">
    <source>
        <dbReference type="EMBL" id="KAJ5110651.1"/>
    </source>
</evidence>
<organism evidence="1 2">
    <name type="scientific">Penicillium argentinense</name>
    <dbReference type="NCBI Taxonomy" id="1131581"/>
    <lineage>
        <taxon>Eukaryota</taxon>
        <taxon>Fungi</taxon>
        <taxon>Dikarya</taxon>
        <taxon>Ascomycota</taxon>
        <taxon>Pezizomycotina</taxon>
        <taxon>Eurotiomycetes</taxon>
        <taxon>Eurotiomycetidae</taxon>
        <taxon>Eurotiales</taxon>
        <taxon>Aspergillaceae</taxon>
        <taxon>Penicillium</taxon>
    </lineage>
</organism>
<dbReference type="EMBL" id="JAPQKI010000002">
    <property type="protein sequence ID" value="KAJ5110651.1"/>
    <property type="molecule type" value="Genomic_DNA"/>
</dbReference>
<sequence>MPSTAAQLAVGEQCADLVEDLHQRLRRLLHQLDPAAIPNYVHTESLDPVSTIEVLLDAISKFRGWAENGEVIVQKCFDQKLNAFEEVAWEMLHIFYSETLTPVNLTTVRMLAMEVGRLRARPNGEKYITTLNNINREARGFERSLQRDATRSPNPNSEAWQRLEMWRRVRVAVPDCNCRQCGWREDNG</sequence>
<dbReference type="AlphaFoldDB" id="A0A9W9G1Z8"/>